<dbReference type="InterPro" id="IPR036185">
    <property type="entry name" value="DNA_heli_DnaB-like_N_sf"/>
</dbReference>
<keyword evidence="5 12" id="KW-0347">Helicase</keyword>
<reference evidence="12" key="1">
    <citation type="journal article" date="2021" name="Proc. Natl. Acad. Sci. U.S.A.">
        <title>A Catalog of Tens of Thousands of Viruses from Human Metagenomes Reveals Hidden Associations with Chronic Diseases.</title>
        <authorList>
            <person name="Tisza M.J."/>
            <person name="Buck C.B."/>
        </authorList>
    </citation>
    <scope>NUCLEOTIDE SEQUENCE</scope>
    <source>
        <strain evidence="12">CtzyE57</strain>
    </source>
</reference>
<dbReference type="EC" id="5.6.2.3" evidence="9"/>
<dbReference type="InterPro" id="IPR007694">
    <property type="entry name" value="DNA_helicase_DnaB-like_C"/>
</dbReference>
<dbReference type="InterPro" id="IPR016136">
    <property type="entry name" value="DNA_helicase_N/primase_C"/>
</dbReference>
<dbReference type="SUPFAM" id="SSF52540">
    <property type="entry name" value="P-loop containing nucleoside triphosphate hydrolases"/>
    <property type="match status" value="1"/>
</dbReference>
<dbReference type="PANTHER" id="PTHR30153:SF2">
    <property type="entry name" value="REPLICATIVE DNA HELICASE"/>
    <property type="match status" value="1"/>
</dbReference>
<organism evidence="12">
    <name type="scientific">Siphoviridae sp. ctzyE57</name>
    <dbReference type="NCBI Taxonomy" id="2827982"/>
    <lineage>
        <taxon>Viruses</taxon>
        <taxon>Duplodnaviria</taxon>
        <taxon>Heunggongvirae</taxon>
        <taxon>Uroviricota</taxon>
        <taxon>Caudoviricetes</taxon>
    </lineage>
</organism>
<evidence type="ECO:0000256" key="10">
    <source>
        <dbReference type="ARBA" id="ARBA00048954"/>
    </source>
</evidence>
<dbReference type="PROSITE" id="PS51199">
    <property type="entry name" value="SF4_HELICASE"/>
    <property type="match status" value="1"/>
</dbReference>
<accession>A0A8S5SHG1</accession>
<dbReference type="GO" id="GO:0006260">
    <property type="term" value="P:DNA replication"/>
    <property type="evidence" value="ECO:0007669"/>
    <property type="project" value="UniProtKB-KW"/>
</dbReference>
<dbReference type="Gene3D" id="1.10.860.10">
    <property type="entry name" value="DNAb Helicase, Chain A"/>
    <property type="match status" value="1"/>
</dbReference>
<sequence>MFHDMPAASVIKAMKQLRAARRGVDLVTVNDQLSKNGDAGALDYAVDAAGDWTPPTQIGEYVSIIRQCHMRRQLRILSGSITNASADATQDPNTILTDARTRLANIAENSKPAQEQRDGSVLAVAVRAMSELQEQAAGRLKPLKTGFNELDKLTGGFFGGEILVIGARPGTGKTAIALELTRRFLEAGKAGLFASLEMSDTQLANRMIAAYGGINGMRLRQAETLTEAEWDVIADAVGYIGNQRLWISERVRTVDQLRNDLLKAREKWGGLDFAVVDYIQLMGGNGTSGRMENRNQEVGKISRELKILAVEQNIVLIVLSQLNREGTERPTINQLRESGQIEQDADMIMLLYSPQKADDVRPQEMVEQWRRMTAHGSRLVECILAKARNGMNGVTLLEFVPGLMRYLPIGG</sequence>
<evidence type="ECO:0000256" key="2">
    <source>
        <dbReference type="ARBA" id="ARBA00022705"/>
    </source>
</evidence>
<dbReference type="GO" id="GO:0003677">
    <property type="term" value="F:DNA binding"/>
    <property type="evidence" value="ECO:0007669"/>
    <property type="project" value="UniProtKB-KW"/>
</dbReference>
<dbReference type="EMBL" id="BK032592">
    <property type="protein sequence ID" value="DAF50058.1"/>
    <property type="molecule type" value="Genomic_DNA"/>
</dbReference>
<evidence type="ECO:0000256" key="8">
    <source>
        <dbReference type="ARBA" id="ARBA00023235"/>
    </source>
</evidence>
<feature type="domain" description="SF4 helicase" evidence="11">
    <location>
        <begin position="136"/>
        <end position="411"/>
    </location>
</feature>
<comment type="catalytic activity">
    <reaction evidence="10">
        <text>ATP + H2O = ADP + phosphate + H(+)</text>
        <dbReference type="Rhea" id="RHEA:13065"/>
        <dbReference type="ChEBI" id="CHEBI:15377"/>
        <dbReference type="ChEBI" id="CHEBI:15378"/>
        <dbReference type="ChEBI" id="CHEBI:30616"/>
        <dbReference type="ChEBI" id="CHEBI:43474"/>
        <dbReference type="ChEBI" id="CHEBI:456216"/>
        <dbReference type="EC" id="5.6.2.3"/>
    </reaction>
</comment>
<keyword evidence="8" id="KW-0413">Isomerase</keyword>
<dbReference type="GO" id="GO:0005524">
    <property type="term" value="F:ATP binding"/>
    <property type="evidence" value="ECO:0007669"/>
    <property type="project" value="UniProtKB-KW"/>
</dbReference>
<evidence type="ECO:0000256" key="6">
    <source>
        <dbReference type="ARBA" id="ARBA00022840"/>
    </source>
</evidence>
<keyword evidence="2" id="KW-0235">DNA replication</keyword>
<dbReference type="PANTHER" id="PTHR30153">
    <property type="entry name" value="REPLICATIVE DNA HELICASE DNAB"/>
    <property type="match status" value="1"/>
</dbReference>
<evidence type="ECO:0000256" key="7">
    <source>
        <dbReference type="ARBA" id="ARBA00023125"/>
    </source>
</evidence>
<dbReference type="Pfam" id="PF03796">
    <property type="entry name" value="DnaB_C"/>
    <property type="match status" value="1"/>
</dbReference>
<dbReference type="Gene3D" id="3.40.50.300">
    <property type="entry name" value="P-loop containing nucleotide triphosphate hydrolases"/>
    <property type="match status" value="1"/>
</dbReference>
<evidence type="ECO:0000256" key="5">
    <source>
        <dbReference type="ARBA" id="ARBA00022806"/>
    </source>
</evidence>
<dbReference type="GO" id="GO:0016787">
    <property type="term" value="F:hydrolase activity"/>
    <property type="evidence" value="ECO:0007669"/>
    <property type="project" value="UniProtKB-KW"/>
</dbReference>
<keyword evidence="6" id="KW-0067">ATP-binding</keyword>
<evidence type="ECO:0000259" key="11">
    <source>
        <dbReference type="PROSITE" id="PS51199"/>
    </source>
</evidence>
<dbReference type="GO" id="GO:0043139">
    <property type="term" value="F:5'-3' DNA helicase activity"/>
    <property type="evidence" value="ECO:0007669"/>
    <property type="project" value="UniProtKB-EC"/>
</dbReference>
<evidence type="ECO:0000256" key="4">
    <source>
        <dbReference type="ARBA" id="ARBA00022801"/>
    </source>
</evidence>
<comment type="similarity">
    <text evidence="1">Belongs to the helicase family. DnaB subfamily.</text>
</comment>
<dbReference type="InterPro" id="IPR007693">
    <property type="entry name" value="DNA_helicase_DnaB-like_N"/>
</dbReference>
<name>A0A8S5SHG1_9CAUD</name>
<keyword evidence="4" id="KW-0378">Hydrolase</keyword>
<keyword evidence="3" id="KW-0547">Nucleotide-binding</keyword>
<dbReference type="Pfam" id="PF00772">
    <property type="entry name" value="DnaB"/>
    <property type="match status" value="1"/>
</dbReference>
<dbReference type="InterPro" id="IPR027417">
    <property type="entry name" value="P-loop_NTPase"/>
</dbReference>
<keyword evidence="7" id="KW-0238">DNA-binding</keyword>
<proteinExistence type="inferred from homology"/>
<protein>
    <recommendedName>
        <fullName evidence="9">DNA 5'-3' helicase</fullName>
        <ecNumber evidence="9">5.6.2.3</ecNumber>
    </recommendedName>
</protein>
<evidence type="ECO:0000313" key="12">
    <source>
        <dbReference type="EMBL" id="DAF50058.1"/>
    </source>
</evidence>
<dbReference type="SUPFAM" id="SSF48024">
    <property type="entry name" value="N-terminal domain of DnaB helicase"/>
    <property type="match status" value="1"/>
</dbReference>
<evidence type="ECO:0000256" key="9">
    <source>
        <dbReference type="ARBA" id="ARBA00044969"/>
    </source>
</evidence>
<evidence type="ECO:0000256" key="1">
    <source>
        <dbReference type="ARBA" id="ARBA00008428"/>
    </source>
</evidence>
<evidence type="ECO:0000256" key="3">
    <source>
        <dbReference type="ARBA" id="ARBA00022741"/>
    </source>
</evidence>